<dbReference type="AlphaFoldDB" id="A0AA97D6Z6"/>
<dbReference type="InterPro" id="IPR026870">
    <property type="entry name" value="Zinc_ribbon_dom"/>
</dbReference>
<evidence type="ECO:0000313" key="4">
    <source>
        <dbReference type="Proteomes" id="UP001300604"/>
    </source>
</evidence>
<evidence type="ECO:0000256" key="1">
    <source>
        <dbReference type="SAM" id="MobiDB-lite"/>
    </source>
</evidence>
<feature type="domain" description="Zinc-ribbon" evidence="2">
    <location>
        <begin position="97"/>
        <end position="118"/>
    </location>
</feature>
<organism evidence="3 4">
    <name type="scientific">Caproicibacterium argilliputei</name>
    <dbReference type="NCBI Taxonomy" id="3030016"/>
    <lineage>
        <taxon>Bacteria</taxon>
        <taxon>Bacillati</taxon>
        <taxon>Bacillota</taxon>
        <taxon>Clostridia</taxon>
        <taxon>Eubacteriales</taxon>
        <taxon>Oscillospiraceae</taxon>
        <taxon>Caproicibacterium</taxon>
    </lineage>
</organism>
<accession>A0AA97D6Z6</accession>
<keyword evidence="4" id="KW-1185">Reference proteome</keyword>
<dbReference type="Gene3D" id="4.10.1060.50">
    <property type="match status" value="1"/>
</dbReference>
<dbReference type="InterPro" id="IPR038587">
    <property type="entry name" value="Ribosomal_eL40_sf"/>
</dbReference>
<gene>
    <name evidence="3" type="ORF">PXC00_09260</name>
</gene>
<name>A0AA97D6Z6_9FIRM</name>
<feature type="compositionally biased region" description="Basic and acidic residues" evidence="1">
    <location>
        <begin position="141"/>
        <end position="150"/>
    </location>
</feature>
<dbReference type="KEGG" id="carl:PXC00_09260"/>
<dbReference type="Proteomes" id="UP001300604">
    <property type="component" value="Chromosome"/>
</dbReference>
<dbReference type="Pfam" id="PF13240">
    <property type="entry name" value="Zn_Ribbon_1"/>
    <property type="match status" value="1"/>
</dbReference>
<dbReference type="RefSeq" id="WP_275845226.1">
    <property type="nucleotide sequence ID" value="NZ_CP135996.1"/>
</dbReference>
<feature type="region of interest" description="Disordered" evidence="1">
    <location>
        <begin position="121"/>
        <end position="150"/>
    </location>
</feature>
<reference evidence="3" key="2">
    <citation type="submission" date="2024-06" db="EMBL/GenBank/DDBJ databases">
        <title>Caproicibacterium argilliputei sp. nov, a novel caproic acid producing anaerobic bacterium isolated from pit mud.</title>
        <authorList>
            <person name="Xia S."/>
        </authorList>
    </citation>
    <scope>NUCLEOTIDE SEQUENCE</scope>
    <source>
        <strain evidence="3">ZCY20-5</strain>
    </source>
</reference>
<proteinExistence type="predicted"/>
<dbReference type="EMBL" id="CP135996">
    <property type="protein sequence ID" value="WOC31406.1"/>
    <property type="molecule type" value="Genomic_DNA"/>
</dbReference>
<sequence>MGLFEDVVINAKNAASAVGEKASQIMDISKLRINAADLDNEISKRFEALGRIAYDSKKTGASSEELIGECVDAIDELYEQLDAVNEQLAAKRSRIPCKKCGQENPVGAIYCSKCGQKLQQDEVQETEESSAEQPAAPEEDAQNRDETPKE</sequence>
<evidence type="ECO:0000259" key="2">
    <source>
        <dbReference type="Pfam" id="PF13240"/>
    </source>
</evidence>
<protein>
    <submittedName>
        <fullName evidence="3">Zinc ribbon domain-containing protein</fullName>
    </submittedName>
</protein>
<reference evidence="3" key="1">
    <citation type="submission" date="2023-09" db="EMBL/GenBank/DDBJ databases">
        <authorList>
            <person name="Zeng C."/>
        </authorList>
    </citation>
    <scope>NUCLEOTIDE SEQUENCE</scope>
    <source>
        <strain evidence="3">ZCY20-5</strain>
    </source>
</reference>
<evidence type="ECO:0000313" key="3">
    <source>
        <dbReference type="EMBL" id="WOC31406.1"/>
    </source>
</evidence>